<keyword evidence="9" id="KW-0066">ATP synthesis</keyword>
<keyword evidence="7" id="KW-0472">Membrane</keyword>
<keyword evidence="6" id="KW-0406">Ion transport</keyword>
<dbReference type="CDD" id="cd12151">
    <property type="entry name" value="F1-ATPase_gamma"/>
    <property type="match status" value="1"/>
</dbReference>
<evidence type="ECO:0000256" key="10">
    <source>
        <dbReference type="ARBA" id="ARBA00031066"/>
    </source>
</evidence>
<evidence type="ECO:0000256" key="6">
    <source>
        <dbReference type="ARBA" id="ARBA00023065"/>
    </source>
</evidence>
<evidence type="ECO:0000256" key="9">
    <source>
        <dbReference type="ARBA" id="ARBA00023310"/>
    </source>
</evidence>
<keyword evidence="12" id="KW-1185">Reference proteome</keyword>
<comment type="function">
    <text evidence="1">Produces ATP from ADP in the presence of a proton gradient across the membrane. The gamma chain is believed to be important in regulating ATPase activity and the flow of protons through the CF(0) complex.</text>
</comment>
<keyword evidence="5" id="KW-0375">Hydrogen ion transport</keyword>
<dbReference type="Gene3D" id="3.40.1380.10">
    <property type="match status" value="1"/>
</dbReference>
<comment type="caution">
    <text evidence="11">The sequence shown here is derived from an EMBL/GenBank/DDBJ whole genome shotgun (WGS) entry which is preliminary data.</text>
</comment>
<dbReference type="Proteomes" id="UP001157974">
    <property type="component" value="Unassembled WGS sequence"/>
</dbReference>
<dbReference type="EMBL" id="JAMWBK010000005">
    <property type="protein sequence ID" value="KAJ8904929.1"/>
    <property type="molecule type" value="Genomic_DNA"/>
</dbReference>
<dbReference type="Pfam" id="PF00231">
    <property type="entry name" value="ATP-synt"/>
    <property type="match status" value="1"/>
</dbReference>
<evidence type="ECO:0000313" key="11">
    <source>
        <dbReference type="EMBL" id="KAJ8904929.1"/>
    </source>
</evidence>
<dbReference type="FunFam" id="1.10.287.80:FF:000004">
    <property type="entry name" value="ATP synthase gamma chain, chloroplastic"/>
    <property type="match status" value="1"/>
</dbReference>
<evidence type="ECO:0000256" key="4">
    <source>
        <dbReference type="ARBA" id="ARBA00022448"/>
    </source>
</evidence>
<evidence type="ECO:0000256" key="5">
    <source>
        <dbReference type="ARBA" id="ARBA00022781"/>
    </source>
</evidence>
<dbReference type="PRINTS" id="PR00126">
    <property type="entry name" value="ATPASEGAMMA"/>
</dbReference>
<dbReference type="GO" id="GO:0009535">
    <property type="term" value="C:chloroplast thylakoid membrane"/>
    <property type="evidence" value="ECO:0007669"/>
    <property type="project" value="UniProtKB-SubCell"/>
</dbReference>
<dbReference type="Gene3D" id="1.10.287.80">
    <property type="entry name" value="ATP synthase, gamma subunit, helix hairpin domain"/>
    <property type="match status" value="2"/>
</dbReference>
<organism evidence="11 12">
    <name type="scientific">Rhodosorus marinus</name>
    <dbReference type="NCBI Taxonomy" id="101924"/>
    <lineage>
        <taxon>Eukaryota</taxon>
        <taxon>Rhodophyta</taxon>
        <taxon>Stylonematophyceae</taxon>
        <taxon>Stylonematales</taxon>
        <taxon>Stylonemataceae</taxon>
        <taxon>Rhodosorus</taxon>
    </lineage>
</organism>
<evidence type="ECO:0000256" key="1">
    <source>
        <dbReference type="ARBA" id="ARBA00003456"/>
    </source>
</evidence>
<dbReference type="SUPFAM" id="SSF52943">
    <property type="entry name" value="ATP synthase (F1-ATPase), gamma subunit"/>
    <property type="match status" value="1"/>
</dbReference>
<dbReference type="HAMAP" id="MF_00815">
    <property type="entry name" value="ATP_synth_gamma_bact"/>
    <property type="match status" value="1"/>
</dbReference>
<dbReference type="InterPro" id="IPR023632">
    <property type="entry name" value="ATP_synth_F1_gsu_CS"/>
</dbReference>
<dbReference type="PANTHER" id="PTHR11693">
    <property type="entry name" value="ATP SYNTHASE GAMMA CHAIN"/>
    <property type="match status" value="1"/>
</dbReference>
<protein>
    <recommendedName>
        <fullName evidence="10">F-ATPase gamma subunit</fullName>
    </recommendedName>
</protein>
<evidence type="ECO:0000256" key="3">
    <source>
        <dbReference type="ARBA" id="ARBA00007681"/>
    </source>
</evidence>
<accession>A0AAV8USB0</accession>
<gene>
    <name evidence="11" type="ORF">NDN08_001443</name>
</gene>
<evidence type="ECO:0000313" key="12">
    <source>
        <dbReference type="Proteomes" id="UP001157974"/>
    </source>
</evidence>
<name>A0AAV8USB0_9RHOD</name>
<dbReference type="FunFam" id="3.40.1380.10:FF:000006">
    <property type="entry name" value="ATP synthase gamma chain"/>
    <property type="match status" value="1"/>
</dbReference>
<dbReference type="GO" id="GO:0045259">
    <property type="term" value="C:proton-transporting ATP synthase complex"/>
    <property type="evidence" value="ECO:0007669"/>
    <property type="project" value="UniProtKB-KW"/>
</dbReference>
<dbReference type="NCBIfam" id="NF004145">
    <property type="entry name" value="PRK05621.1-2"/>
    <property type="match status" value="1"/>
</dbReference>
<evidence type="ECO:0000256" key="8">
    <source>
        <dbReference type="ARBA" id="ARBA00023196"/>
    </source>
</evidence>
<dbReference type="PROSITE" id="PS00153">
    <property type="entry name" value="ATPASE_GAMMA"/>
    <property type="match status" value="1"/>
</dbReference>
<comment type="similarity">
    <text evidence="3">Belongs to the ATPase gamma chain family.</text>
</comment>
<proteinExistence type="inferred from homology"/>
<comment type="subcellular location">
    <subcellularLocation>
        <location evidence="2">Plastid</location>
        <location evidence="2">Chloroplast thylakoid membrane</location>
        <topology evidence="2">Peripheral membrane protein</topology>
    </subcellularLocation>
</comment>
<evidence type="ECO:0000256" key="2">
    <source>
        <dbReference type="ARBA" id="ARBA00004525"/>
    </source>
</evidence>
<dbReference type="InterPro" id="IPR000131">
    <property type="entry name" value="ATP_synth_F1_gsu"/>
</dbReference>
<keyword evidence="4" id="KW-0813">Transport</keyword>
<sequence>MNAFVNVGAASFTTTGRNVGGRQQDLCAGRPARAAPRAAPVMMANMQEIRNRIESVKNTQKITEAMKLVAAAKVRRAQDAVLRSRPFSESLQKVLGGLLKRLKKEKIYDVPLLQEREVKKVLLCVITGDRGLCGSYNSYMLKKTEQRCAELKAEGIDVCLFCIGGKGYQYFKRRDYEIIKDIRCGQAPTNEDAISISEILLSSYLSGDVDRVELMYTKFVSLIASTPSVRTIVPLSPSGLETEGDEIFQLTTKDGKFVVEKETVPVAKAEEFPADMIFEQDPGQILSALLPLYLNGQLLRTLQESIASELASRMSAMSSASDNAKGLKKDLTLEYNRARQAAITQELMEIISGASAL</sequence>
<dbReference type="NCBIfam" id="TIGR01146">
    <property type="entry name" value="ATPsyn_F1gamma"/>
    <property type="match status" value="1"/>
</dbReference>
<dbReference type="AlphaFoldDB" id="A0AAV8USB0"/>
<evidence type="ECO:0000256" key="7">
    <source>
        <dbReference type="ARBA" id="ARBA00023136"/>
    </source>
</evidence>
<dbReference type="InterPro" id="IPR035968">
    <property type="entry name" value="ATP_synth_F1_ATPase_gsu"/>
</dbReference>
<keyword evidence="8" id="KW-0139">CF(1)</keyword>
<dbReference type="FunFam" id="1.10.287.80:FF:000003">
    <property type="entry name" value="ATP synthase gamma chain, chloroplastic"/>
    <property type="match status" value="1"/>
</dbReference>
<dbReference type="PANTHER" id="PTHR11693:SF41">
    <property type="entry name" value="ATP SYNTHASE GAMMA CHAIN, CHLOROPLASTIC"/>
    <property type="match status" value="1"/>
</dbReference>
<dbReference type="GO" id="GO:0046933">
    <property type="term" value="F:proton-transporting ATP synthase activity, rotational mechanism"/>
    <property type="evidence" value="ECO:0007669"/>
    <property type="project" value="InterPro"/>
</dbReference>
<reference evidence="11 12" key="1">
    <citation type="journal article" date="2023" name="Nat. Commun.">
        <title>Origin of minicircular mitochondrial genomes in red algae.</title>
        <authorList>
            <person name="Lee Y."/>
            <person name="Cho C.H."/>
            <person name="Lee Y.M."/>
            <person name="Park S.I."/>
            <person name="Yang J.H."/>
            <person name="West J.A."/>
            <person name="Bhattacharya D."/>
            <person name="Yoon H.S."/>
        </authorList>
    </citation>
    <scope>NUCLEOTIDE SEQUENCE [LARGE SCALE GENOMIC DNA]</scope>
    <source>
        <strain evidence="11 12">CCMP1338</strain>
        <tissue evidence="11">Whole cell</tissue>
    </source>
</reference>